<dbReference type="PANTHER" id="PTHR36395">
    <property type="entry name" value="RING-H2 ZINC FINGER PROTEIN"/>
    <property type="match status" value="1"/>
</dbReference>
<dbReference type="InterPro" id="IPR015797">
    <property type="entry name" value="NUDIX_hydrolase-like_dom_sf"/>
</dbReference>
<dbReference type="PANTHER" id="PTHR36395:SF1">
    <property type="entry name" value="RING-H2 ZINC FINGER PROTEIN"/>
    <property type="match status" value="1"/>
</dbReference>
<dbReference type="AlphaFoldDB" id="A0AAW2LTE1"/>
<dbReference type="EMBL" id="JACGWM010000016">
    <property type="protein sequence ID" value="KAL0321623.1"/>
    <property type="molecule type" value="Genomic_DNA"/>
</dbReference>
<reference evidence="1" key="2">
    <citation type="journal article" date="2024" name="Plant">
        <title>Genomic evolution and insights into agronomic trait innovations of Sesamum species.</title>
        <authorList>
            <person name="Miao H."/>
            <person name="Wang L."/>
            <person name="Qu L."/>
            <person name="Liu H."/>
            <person name="Sun Y."/>
            <person name="Le M."/>
            <person name="Wang Q."/>
            <person name="Wei S."/>
            <person name="Zheng Y."/>
            <person name="Lin W."/>
            <person name="Duan Y."/>
            <person name="Cao H."/>
            <person name="Xiong S."/>
            <person name="Wang X."/>
            <person name="Wei L."/>
            <person name="Li C."/>
            <person name="Ma Q."/>
            <person name="Ju M."/>
            <person name="Zhao R."/>
            <person name="Li G."/>
            <person name="Mu C."/>
            <person name="Tian Q."/>
            <person name="Mei H."/>
            <person name="Zhang T."/>
            <person name="Gao T."/>
            <person name="Zhang H."/>
        </authorList>
    </citation>
    <scope>NUCLEOTIDE SEQUENCE</scope>
    <source>
        <strain evidence="1">KEN8</strain>
    </source>
</reference>
<dbReference type="Gene3D" id="3.90.79.10">
    <property type="entry name" value="Nucleoside Triphosphate Pyrophosphohydrolase"/>
    <property type="match status" value="1"/>
</dbReference>
<comment type="caution">
    <text evidence="1">The sequence shown here is derived from an EMBL/GenBank/DDBJ whole genome shotgun (WGS) entry which is preliminary data.</text>
</comment>
<organism evidence="1">
    <name type="scientific">Sesamum calycinum</name>
    <dbReference type="NCBI Taxonomy" id="2727403"/>
    <lineage>
        <taxon>Eukaryota</taxon>
        <taxon>Viridiplantae</taxon>
        <taxon>Streptophyta</taxon>
        <taxon>Embryophyta</taxon>
        <taxon>Tracheophyta</taxon>
        <taxon>Spermatophyta</taxon>
        <taxon>Magnoliopsida</taxon>
        <taxon>eudicotyledons</taxon>
        <taxon>Gunneridae</taxon>
        <taxon>Pentapetalae</taxon>
        <taxon>asterids</taxon>
        <taxon>lamiids</taxon>
        <taxon>Lamiales</taxon>
        <taxon>Pedaliaceae</taxon>
        <taxon>Sesamum</taxon>
    </lineage>
</organism>
<gene>
    <name evidence="1" type="ORF">Scaly_2458700</name>
</gene>
<accession>A0AAW2LTE1</accession>
<evidence type="ECO:0008006" key="2">
    <source>
        <dbReference type="Google" id="ProtNLM"/>
    </source>
</evidence>
<proteinExistence type="predicted"/>
<sequence length="327" mass="36089">MPPPPPPQPPVPPPPAHHFLKKPTSLPDVIFTAFSLLVLFSTSPKPTCLFFHPTNNKISFPLSLRKFPKMAAPFTSTSNSRNVARLPPPFATPQSLSDWLKPRLAADLFGSWGVKPGTKNVHNLWLEIVEGETFLADSMPPVRTVEVVVVRIIRNDGRVLIESHQELSNGAVRHRCRPLSEKMKPGESVEAAVFRAVKEELGSLVLNGTMDSVDGNNRNGVGGFNGTVKILPGSYVKKVEERASASYPGLPACYVLHKVDAEVEGLPEGEFCTEEVNEYEASEQRGVADSAVSCKKHYWKWLVLIQFDFTGRGEIRAPLYRLSFGHS</sequence>
<protein>
    <recommendedName>
        <fullName evidence="2">Nudix hydrolase domain-containing protein</fullName>
    </recommendedName>
</protein>
<evidence type="ECO:0000313" key="1">
    <source>
        <dbReference type="EMBL" id="KAL0321623.1"/>
    </source>
</evidence>
<reference evidence="1" key="1">
    <citation type="submission" date="2020-06" db="EMBL/GenBank/DDBJ databases">
        <authorList>
            <person name="Li T."/>
            <person name="Hu X."/>
            <person name="Zhang T."/>
            <person name="Song X."/>
            <person name="Zhang H."/>
            <person name="Dai N."/>
            <person name="Sheng W."/>
            <person name="Hou X."/>
            <person name="Wei L."/>
        </authorList>
    </citation>
    <scope>NUCLEOTIDE SEQUENCE</scope>
    <source>
        <strain evidence="1">KEN8</strain>
        <tissue evidence="1">Leaf</tissue>
    </source>
</reference>
<dbReference type="SUPFAM" id="SSF55811">
    <property type="entry name" value="Nudix"/>
    <property type="match status" value="1"/>
</dbReference>
<name>A0AAW2LTE1_9LAMI</name>